<protein>
    <recommendedName>
        <fullName evidence="3">Lipoprotein</fullName>
    </recommendedName>
</protein>
<dbReference type="EMBL" id="LFXJ01000005">
    <property type="protein sequence ID" value="KMY32591.1"/>
    <property type="molecule type" value="Genomic_DNA"/>
</dbReference>
<name>A0A0K9FEM8_9BACI</name>
<dbReference type="GeneID" id="96598729"/>
<dbReference type="RefSeq" id="WP_049665974.1">
    <property type="nucleotide sequence ID" value="NZ_LFXJ01000005.1"/>
</dbReference>
<proteinExistence type="predicted"/>
<sequence length="175" mass="20118">MKKGILLLTIIILLCGCNNISNDRDENLIEDEYQGEILKIGVVGSSLLPDVGNVQYEYVELGKISKDNKKFDALIVTREAFVEADDVKYVDFYEKVDYPVFFFGMKDFQMFAFTNKNMTIENSKDGNVAYVEGFRNFNGEREGVKLYKNADEDSDEKMLVRTFNYINTNYLQPSS</sequence>
<accession>A0A0K9FEM8</accession>
<dbReference type="OrthoDB" id="2617178at2"/>
<organism evidence="1 2">
    <name type="scientific">Lysinibacillus xylanilyticus</name>
    <dbReference type="NCBI Taxonomy" id="582475"/>
    <lineage>
        <taxon>Bacteria</taxon>
        <taxon>Bacillati</taxon>
        <taxon>Bacillota</taxon>
        <taxon>Bacilli</taxon>
        <taxon>Bacillales</taxon>
        <taxon>Bacillaceae</taxon>
        <taxon>Lysinibacillus</taxon>
    </lineage>
</organism>
<evidence type="ECO:0000313" key="1">
    <source>
        <dbReference type="EMBL" id="KMY32591.1"/>
    </source>
</evidence>
<dbReference type="PROSITE" id="PS51257">
    <property type="entry name" value="PROKAR_LIPOPROTEIN"/>
    <property type="match status" value="1"/>
</dbReference>
<gene>
    <name evidence="1" type="ORF">ACZ11_10795</name>
</gene>
<reference evidence="2" key="1">
    <citation type="submission" date="2015-07" db="EMBL/GenBank/DDBJ databases">
        <authorList>
            <consortium name="Consortium for Microbial Forensics and Genomics (microFORGE)"/>
            <person name="Knight B.M."/>
            <person name="Roberts D.P."/>
            <person name="Lin D."/>
            <person name="Hari K."/>
            <person name="Fletcher J."/>
            <person name="Melcher U."/>
            <person name="Blagden T."/>
            <person name="Winegar R.A."/>
        </authorList>
    </citation>
    <scope>NUCLEOTIDE SEQUENCE [LARGE SCALE GENOMIC DNA]</scope>
    <source>
        <strain evidence="2">DSM 23493</strain>
    </source>
</reference>
<evidence type="ECO:0000313" key="2">
    <source>
        <dbReference type="Proteomes" id="UP000037326"/>
    </source>
</evidence>
<dbReference type="Proteomes" id="UP000037326">
    <property type="component" value="Unassembled WGS sequence"/>
</dbReference>
<dbReference type="PATRIC" id="fig|582475.4.peg.1756"/>
<comment type="caution">
    <text evidence="1">The sequence shown here is derived from an EMBL/GenBank/DDBJ whole genome shotgun (WGS) entry which is preliminary data.</text>
</comment>
<dbReference type="AlphaFoldDB" id="A0A0K9FEM8"/>
<evidence type="ECO:0008006" key="3">
    <source>
        <dbReference type="Google" id="ProtNLM"/>
    </source>
</evidence>